<name>A0AAW2D750_9ROSI</name>
<evidence type="ECO:0000313" key="2">
    <source>
        <dbReference type="EMBL" id="KAL0006176.1"/>
    </source>
</evidence>
<gene>
    <name evidence="2" type="ORF">SO802_013737</name>
</gene>
<keyword evidence="3" id="KW-1185">Reference proteome</keyword>
<dbReference type="EMBL" id="JAZDWU010000004">
    <property type="protein sequence ID" value="KAL0006176.1"/>
    <property type="molecule type" value="Genomic_DNA"/>
</dbReference>
<accession>A0AAW2D750</accession>
<dbReference type="AlphaFoldDB" id="A0AAW2D750"/>
<dbReference type="Proteomes" id="UP001459277">
    <property type="component" value="Unassembled WGS sequence"/>
</dbReference>
<evidence type="ECO:0000313" key="3">
    <source>
        <dbReference type="Proteomes" id="UP001459277"/>
    </source>
</evidence>
<organism evidence="2 3">
    <name type="scientific">Lithocarpus litseifolius</name>
    <dbReference type="NCBI Taxonomy" id="425828"/>
    <lineage>
        <taxon>Eukaryota</taxon>
        <taxon>Viridiplantae</taxon>
        <taxon>Streptophyta</taxon>
        <taxon>Embryophyta</taxon>
        <taxon>Tracheophyta</taxon>
        <taxon>Spermatophyta</taxon>
        <taxon>Magnoliopsida</taxon>
        <taxon>eudicotyledons</taxon>
        <taxon>Gunneridae</taxon>
        <taxon>Pentapetalae</taxon>
        <taxon>rosids</taxon>
        <taxon>fabids</taxon>
        <taxon>Fagales</taxon>
        <taxon>Fagaceae</taxon>
        <taxon>Lithocarpus</taxon>
    </lineage>
</organism>
<proteinExistence type="predicted"/>
<feature type="region of interest" description="Disordered" evidence="1">
    <location>
        <begin position="30"/>
        <end position="77"/>
    </location>
</feature>
<feature type="region of interest" description="Disordered" evidence="1">
    <location>
        <begin position="167"/>
        <end position="192"/>
    </location>
</feature>
<protein>
    <submittedName>
        <fullName evidence="2">Uncharacterized protein</fullName>
    </submittedName>
</protein>
<evidence type="ECO:0000256" key="1">
    <source>
        <dbReference type="SAM" id="MobiDB-lite"/>
    </source>
</evidence>
<comment type="caution">
    <text evidence="2">The sequence shown here is derived from an EMBL/GenBank/DDBJ whole genome shotgun (WGS) entry which is preliminary data.</text>
</comment>
<sequence length="192" mass="21437">MEIGSKIDKSLKLTFQNMVFIGDDTFELKSSWMSRENSSERRKSASKKMNQETNKSHPSKTKQPEKENLQKPDIATIKSNPSTVGLKIQTLEVDDQQATLTSNHHPGETKKVSEDLGKVDNHQDLAIAHRLANEITNNGPTAMIYDCEVGWALEALGPNSAYWKGINRNKTTDGPTMKFDPIGNKRPGPYPL</sequence>
<reference evidence="2 3" key="1">
    <citation type="submission" date="2024-01" db="EMBL/GenBank/DDBJ databases">
        <title>A telomere-to-telomere, gap-free genome of sweet tea (Lithocarpus litseifolius).</title>
        <authorList>
            <person name="Zhou J."/>
        </authorList>
    </citation>
    <scope>NUCLEOTIDE SEQUENCE [LARGE SCALE GENOMIC DNA]</scope>
    <source>
        <strain evidence="2">Zhou-2022a</strain>
        <tissue evidence="2">Leaf</tissue>
    </source>
</reference>